<protein>
    <recommendedName>
        <fullName evidence="5">Glycosyltransferase 2-like domain-containing protein</fullName>
    </recommendedName>
</protein>
<gene>
    <name evidence="6" type="ORF">GCM10009627_01660</name>
</gene>
<reference evidence="6 7" key="1">
    <citation type="journal article" date="2019" name="Int. J. Syst. Evol. Microbiol.">
        <title>The Global Catalogue of Microorganisms (GCM) 10K type strain sequencing project: providing services to taxonomists for standard genome sequencing and annotation.</title>
        <authorList>
            <consortium name="The Broad Institute Genomics Platform"/>
            <consortium name="The Broad Institute Genome Sequencing Center for Infectious Disease"/>
            <person name="Wu L."/>
            <person name="Ma J."/>
        </authorList>
    </citation>
    <scope>NUCLEOTIDE SEQUENCE [LARGE SCALE GENOMIC DNA]</scope>
    <source>
        <strain evidence="6 7">JCM 12140</strain>
    </source>
</reference>
<evidence type="ECO:0000259" key="5">
    <source>
        <dbReference type="Pfam" id="PF00535"/>
    </source>
</evidence>
<keyword evidence="3" id="KW-0328">Glycosyltransferase</keyword>
<dbReference type="PANTHER" id="PTHR43179:SF12">
    <property type="entry name" value="GALACTOFURANOSYLTRANSFERASE GLFT2"/>
    <property type="match status" value="1"/>
</dbReference>
<proteinExistence type="inferred from homology"/>
<dbReference type="Proteomes" id="UP001501742">
    <property type="component" value="Unassembled WGS sequence"/>
</dbReference>
<comment type="similarity">
    <text evidence="2">Belongs to the glycosyltransferase 2 family.</text>
</comment>
<evidence type="ECO:0000256" key="3">
    <source>
        <dbReference type="ARBA" id="ARBA00022676"/>
    </source>
</evidence>
<name>A0ABN1Z8E1_9MICO</name>
<evidence type="ECO:0000313" key="7">
    <source>
        <dbReference type="Proteomes" id="UP001501742"/>
    </source>
</evidence>
<evidence type="ECO:0000256" key="2">
    <source>
        <dbReference type="ARBA" id="ARBA00006739"/>
    </source>
</evidence>
<organism evidence="6 7">
    <name type="scientific">Curtobacterium herbarum</name>
    <dbReference type="NCBI Taxonomy" id="150122"/>
    <lineage>
        <taxon>Bacteria</taxon>
        <taxon>Bacillati</taxon>
        <taxon>Actinomycetota</taxon>
        <taxon>Actinomycetes</taxon>
        <taxon>Micrococcales</taxon>
        <taxon>Microbacteriaceae</taxon>
        <taxon>Curtobacterium</taxon>
    </lineage>
</organism>
<accession>A0ABN1Z8E1</accession>
<dbReference type="Pfam" id="PF00535">
    <property type="entry name" value="Glycos_transf_2"/>
    <property type="match status" value="1"/>
</dbReference>
<comment type="pathway">
    <text evidence="1">Cell wall biogenesis; cell wall polysaccharide biosynthesis.</text>
</comment>
<comment type="caution">
    <text evidence="6">The sequence shown here is derived from an EMBL/GenBank/DDBJ whole genome shotgun (WGS) entry which is preliminary data.</text>
</comment>
<feature type="domain" description="Glycosyltransferase 2-like" evidence="5">
    <location>
        <begin position="8"/>
        <end position="151"/>
    </location>
</feature>
<dbReference type="RefSeq" id="WP_204609508.1">
    <property type="nucleotide sequence ID" value="NZ_BAAAJX010000002.1"/>
</dbReference>
<evidence type="ECO:0000256" key="4">
    <source>
        <dbReference type="ARBA" id="ARBA00022679"/>
    </source>
</evidence>
<keyword evidence="7" id="KW-1185">Reference proteome</keyword>
<evidence type="ECO:0000256" key="1">
    <source>
        <dbReference type="ARBA" id="ARBA00004776"/>
    </source>
</evidence>
<dbReference type="PANTHER" id="PTHR43179">
    <property type="entry name" value="RHAMNOSYLTRANSFERASE WBBL"/>
    <property type="match status" value="1"/>
</dbReference>
<dbReference type="EMBL" id="BAAAJX010000002">
    <property type="protein sequence ID" value="GAA1491820.1"/>
    <property type="molecule type" value="Genomic_DNA"/>
</dbReference>
<dbReference type="SUPFAM" id="SSF53448">
    <property type="entry name" value="Nucleotide-diphospho-sugar transferases"/>
    <property type="match status" value="1"/>
</dbReference>
<dbReference type="Gene3D" id="3.90.550.10">
    <property type="entry name" value="Spore Coat Polysaccharide Biosynthesis Protein SpsA, Chain A"/>
    <property type="match status" value="1"/>
</dbReference>
<dbReference type="InterPro" id="IPR001173">
    <property type="entry name" value="Glyco_trans_2-like"/>
</dbReference>
<evidence type="ECO:0000313" key="6">
    <source>
        <dbReference type="EMBL" id="GAA1491820.1"/>
    </source>
</evidence>
<keyword evidence="4" id="KW-0808">Transferase</keyword>
<dbReference type="InterPro" id="IPR029044">
    <property type="entry name" value="Nucleotide-diphossugar_trans"/>
</dbReference>
<sequence length="292" mass="32204">MTGRTGAVVVHHRSYDTIGAVVSDLMSEGVAKADILIVDNSEEQTSEQQLRDVVPPEITLLFVANQGYGAAVNQGVRAIQARGSYEFLLVATHEVRIAAGSLTDLEAAFDADPAMGAVGPTLLTTTDDGRDEVWSTGGKLTRWARIPRHHDHRAAPDVVFARRESAVVRRVWLDGAFVLYRAPLLAGFRIDESFFMYVEEVDLHLRLERAGHAIGWVPAARVHQSSGGTPMFYLGRNLVLLLRLNGQRLRIAFVPFVALRAALPQSIRRRTVRPVLDVVRGISRGLTERLAR</sequence>